<proteinExistence type="inferred from homology"/>
<evidence type="ECO:0000313" key="4">
    <source>
        <dbReference type="EMBL" id="SBT14786.1"/>
    </source>
</evidence>
<dbReference type="RefSeq" id="WP_050654186.1">
    <property type="nucleotide sequence ID" value="NZ_AP025463.1"/>
</dbReference>
<dbReference type="AlphaFoldDB" id="A0A1C3JHW6"/>
<reference evidence="5" key="1">
    <citation type="submission" date="2016-06" db="EMBL/GenBank/DDBJ databases">
        <authorList>
            <person name="Rodrigo-Torres L."/>
            <person name="Arahal D.R."/>
        </authorList>
    </citation>
    <scope>NUCLEOTIDE SEQUENCE [LARGE SCALE GENOMIC DNA]</scope>
    <source>
        <strain evidence="5">CECT 7224</strain>
    </source>
</reference>
<keyword evidence="2 3" id="KW-0732">Signal</keyword>
<name>A0A1C3JHW6_9VIBR</name>
<dbReference type="Pfam" id="PF09829">
    <property type="entry name" value="DUF2057"/>
    <property type="match status" value="1"/>
</dbReference>
<organism evidence="4 5">
    <name type="scientific">Vibrio celticus</name>
    <dbReference type="NCBI Taxonomy" id="446372"/>
    <lineage>
        <taxon>Bacteria</taxon>
        <taxon>Pseudomonadati</taxon>
        <taxon>Pseudomonadota</taxon>
        <taxon>Gammaproteobacteria</taxon>
        <taxon>Vibrionales</taxon>
        <taxon>Vibrionaceae</taxon>
        <taxon>Vibrio</taxon>
    </lineage>
</organism>
<evidence type="ECO:0000256" key="1">
    <source>
        <dbReference type="ARBA" id="ARBA00008490"/>
    </source>
</evidence>
<evidence type="ECO:0000256" key="3">
    <source>
        <dbReference type="HAMAP-Rule" id="MF_00789"/>
    </source>
</evidence>
<dbReference type="PANTHER" id="PTHR38108:SF1">
    <property type="entry name" value="UPF0319 PROTEIN YCCT"/>
    <property type="match status" value="1"/>
</dbReference>
<evidence type="ECO:0000313" key="5">
    <source>
        <dbReference type="Proteomes" id="UP000092819"/>
    </source>
</evidence>
<sequence precursor="true">MKIQAITLMSAMLVSMPGISASLTVKDTVDLLAVNMKKPETSGQAFKASTVVTLNTGQNQVVFQYEPVIEKSGDRKKVYGKNQIVTFNINADQDVEFLMPTYRSVRSAEKGLKDLEFKIVDQHGVEVDKVVDELKSNGVQLGRNYIEEIREYNINGGVAAVAVSYVAIDNQAVAQPEKIVEAVALPVESMDKVQSEELEQLQAWYLKTSKEDRKEFRKWMIDQD</sequence>
<gene>
    <name evidence="4" type="ORF">VCE7224_03563</name>
</gene>
<keyword evidence="5" id="KW-1185">Reference proteome</keyword>
<comment type="similarity">
    <text evidence="1 3">Belongs to the UPF0319 family.</text>
</comment>
<dbReference type="EMBL" id="FLQZ01000087">
    <property type="protein sequence ID" value="SBT14786.1"/>
    <property type="molecule type" value="Genomic_DNA"/>
</dbReference>
<feature type="chain" id="PRO_5009005428" description="UPF0319 protein VCE7224_03563" evidence="3">
    <location>
        <begin position="21"/>
        <end position="224"/>
    </location>
</feature>
<dbReference type="Proteomes" id="UP000092819">
    <property type="component" value="Unassembled WGS sequence"/>
</dbReference>
<feature type="signal peptide" evidence="3">
    <location>
        <begin position="1"/>
        <end position="20"/>
    </location>
</feature>
<evidence type="ECO:0000256" key="2">
    <source>
        <dbReference type="ARBA" id="ARBA00022729"/>
    </source>
</evidence>
<dbReference type="HAMAP" id="MF_00789">
    <property type="entry name" value="UPF0319"/>
    <property type="match status" value="1"/>
</dbReference>
<accession>A0A1C3JHW6</accession>
<protein>
    <recommendedName>
        <fullName evidence="3">UPF0319 protein VCE7224_03563</fullName>
    </recommendedName>
</protein>
<dbReference type="PANTHER" id="PTHR38108">
    <property type="entry name" value="UPF0319 PROTEIN YCCT"/>
    <property type="match status" value="1"/>
</dbReference>
<dbReference type="InterPro" id="IPR018635">
    <property type="entry name" value="UPF0319"/>
</dbReference>